<proteinExistence type="inferred from homology"/>
<protein>
    <recommendedName>
        <fullName evidence="7">Post-GPI attachment to proteins factor 3</fullName>
    </recommendedName>
</protein>
<comment type="function">
    <text evidence="7">Involved in the lipid remodeling steps of GPI-anchor maturation.</text>
</comment>
<keyword evidence="3 7" id="KW-0812">Transmembrane</keyword>
<gene>
    <name evidence="8" type="ORF">PPROV_000044600</name>
</gene>
<dbReference type="GO" id="GO:0006506">
    <property type="term" value="P:GPI anchor biosynthetic process"/>
    <property type="evidence" value="ECO:0007669"/>
    <property type="project" value="UniProtKB-KW"/>
</dbReference>
<comment type="subcellular location">
    <subcellularLocation>
        <location evidence="1">Endomembrane system</location>
        <topology evidence="1">Multi-pass membrane protein</topology>
    </subcellularLocation>
    <subcellularLocation>
        <location evidence="7">Golgi apparatus membrane</location>
        <topology evidence="7">Multi-pass membrane protein</topology>
    </subcellularLocation>
</comment>
<dbReference type="Proteomes" id="UP000660262">
    <property type="component" value="Unassembled WGS sequence"/>
</dbReference>
<dbReference type="GO" id="GO:0005789">
    <property type="term" value="C:endoplasmic reticulum membrane"/>
    <property type="evidence" value="ECO:0007669"/>
    <property type="project" value="TreeGrafter"/>
</dbReference>
<keyword evidence="6 7" id="KW-0472">Membrane</keyword>
<dbReference type="AlphaFoldDB" id="A0A830H824"/>
<accession>A0A830H824</accession>
<evidence type="ECO:0000256" key="4">
    <source>
        <dbReference type="ARBA" id="ARBA00022729"/>
    </source>
</evidence>
<evidence type="ECO:0000313" key="9">
    <source>
        <dbReference type="Proteomes" id="UP000660262"/>
    </source>
</evidence>
<feature type="chain" id="PRO_5033108664" description="Post-GPI attachment to proteins factor 3" evidence="7">
    <location>
        <begin position="25"/>
        <end position="341"/>
    </location>
</feature>
<evidence type="ECO:0000313" key="8">
    <source>
        <dbReference type="EMBL" id="GHP01689.1"/>
    </source>
</evidence>
<dbReference type="PANTHER" id="PTHR13148">
    <property type="entry name" value="PER1-RELATED"/>
    <property type="match status" value="1"/>
</dbReference>
<dbReference type="Pfam" id="PF04080">
    <property type="entry name" value="Per1"/>
    <property type="match status" value="1"/>
</dbReference>
<evidence type="ECO:0000256" key="6">
    <source>
        <dbReference type="ARBA" id="ARBA00023136"/>
    </source>
</evidence>
<keyword evidence="5 7" id="KW-1133">Transmembrane helix</keyword>
<feature type="transmembrane region" description="Helical" evidence="7">
    <location>
        <begin position="182"/>
        <end position="201"/>
    </location>
</feature>
<keyword evidence="4 7" id="KW-0732">Signal</keyword>
<sequence>MFPRHNVLWWALCALSLCAPCARASPGDRDDRFRACVTSCTNNDESVKSTMCSTESSESAPLTLLLTRWTCETDCAYLCMHNLEKTRKLNGEQQVEGVWKYYGKWPFRRTLGCQEPLSVVFSIANAVPAAAFLLRRRNANVHAAAYPYAQAWDVHAALSLHSWIWSAIFHTRDTVFTERGDYLAAGAVIVYTTALAVVRVFDLRRPDRRVLVFAVAALVFATHATYMLCVHFDYGWNMQVLVTLGMTSALLWVTWSYRGGVFGIAMPPTPKHRDARRLLYVVLALQASSALELLDFPPIAGTSLDAHACWHLVTSIAAWPWFAWAANDHVVYADALTRFTR</sequence>
<evidence type="ECO:0000256" key="7">
    <source>
        <dbReference type="RuleBase" id="RU365066"/>
    </source>
</evidence>
<evidence type="ECO:0000256" key="1">
    <source>
        <dbReference type="ARBA" id="ARBA00004127"/>
    </source>
</evidence>
<name>A0A830H824_9CHLO</name>
<dbReference type="PANTHER" id="PTHR13148:SF0">
    <property type="entry name" value="POST-GPI ATTACHMENT TO PROTEINS FACTOR 3"/>
    <property type="match status" value="1"/>
</dbReference>
<feature type="transmembrane region" description="Helical" evidence="7">
    <location>
        <begin position="234"/>
        <end position="257"/>
    </location>
</feature>
<comment type="similarity">
    <text evidence="7">Belongs to the PGAP3 family.</text>
</comment>
<dbReference type="InterPro" id="IPR007217">
    <property type="entry name" value="Per1-like"/>
</dbReference>
<evidence type="ECO:0000256" key="2">
    <source>
        <dbReference type="ARBA" id="ARBA00022502"/>
    </source>
</evidence>
<dbReference type="GO" id="GO:0016788">
    <property type="term" value="F:hydrolase activity, acting on ester bonds"/>
    <property type="evidence" value="ECO:0007669"/>
    <property type="project" value="TreeGrafter"/>
</dbReference>
<keyword evidence="2 7" id="KW-0337">GPI-anchor biosynthesis</keyword>
<comment type="caution">
    <text evidence="7">Lacks conserved residue(s) required for the propagation of feature annotation.</text>
</comment>
<dbReference type="EMBL" id="BNJQ01000001">
    <property type="protein sequence ID" value="GHP01689.1"/>
    <property type="molecule type" value="Genomic_DNA"/>
</dbReference>
<comment type="caution">
    <text evidence="8">The sequence shown here is derived from an EMBL/GenBank/DDBJ whole genome shotgun (WGS) entry which is preliminary data.</text>
</comment>
<evidence type="ECO:0000256" key="5">
    <source>
        <dbReference type="ARBA" id="ARBA00022989"/>
    </source>
</evidence>
<keyword evidence="9" id="KW-1185">Reference proteome</keyword>
<keyword evidence="7" id="KW-0333">Golgi apparatus</keyword>
<feature type="transmembrane region" description="Helical" evidence="7">
    <location>
        <begin position="210"/>
        <end position="228"/>
    </location>
</feature>
<reference evidence="8" key="1">
    <citation type="submission" date="2020-10" db="EMBL/GenBank/DDBJ databases">
        <title>Unveiling of a novel bifunctional photoreceptor, Dualchrome1, isolated from a cosmopolitan green alga.</title>
        <authorList>
            <person name="Suzuki S."/>
            <person name="Kawachi M."/>
        </authorList>
    </citation>
    <scope>NUCLEOTIDE SEQUENCE</scope>
    <source>
        <strain evidence="8">NIES 2893</strain>
    </source>
</reference>
<evidence type="ECO:0000256" key="3">
    <source>
        <dbReference type="ARBA" id="ARBA00022692"/>
    </source>
</evidence>
<feature type="signal peptide" evidence="7">
    <location>
        <begin position="1"/>
        <end position="24"/>
    </location>
</feature>
<dbReference type="GO" id="GO:0000139">
    <property type="term" value="C:Golgi membrane"/>
    <property type="evidence" value="ECO:0007669"/>
    <property type="project" value="UniProtKB-SubCell"/>
</dbReference>
<organism evidence="8 9">
    <name type="scientific">Pycnococcus provasolii</name>
    <dbReference type="NCBI Taxonomy" id="41880"/>
    <lineage>
        <taxon>Eukaryota</taxon>
        <taxon>Viridiplantae</taxon>
        <taxon>Chlorophyta</taxon>
        <taxon>Pseudoscourfieldiophyceae</taxon>
        <taxon>Pseudoscourfieldiales</taxon>
        <taxon>Pycnococcaceae</taxon>
        <taxon>Pycnococcus</taxon>
    </lineage>
</organism>
<dbReference type="OrthoDB" id="419770at2759"/>